<gene>
    <name evidence="2" type="ORF">ADK38_11585</name>
</gene>
<evidence type="ECO:0000256" key="1">
    <source>
        <dbReference type="SAM" id="MobiDB-lite"/>
    </source>
</evidence>
<dbReference type="EMBL" id="LGUT01000966">
    <property type="protein sequence ID" value="KOG89919.1"/>
    <property type="molecule type" value="Genomic_DNA"/>
</dbReference>
<feature type="region of interest" description="Disordered" evidence="1">
    <location>
        <begin position="61"/>
        <end position="87"/>
    </location>
</feature>
<proteinExistence type="predicted"/>
<dbReference type="Gene3D" id="1.25.40.10">
    <property type="entry name" value="Tetratricopeptide repeat domain"/>
    <property type="match status" value="1"/>
</dbReference>
<dbReference type="InterPro" id="IPR011990">
    <property type="entry name" value="TPR-like_helical_dom_sf"/>
</dbReference>
<reference evidence="2 3" key="1">
    <citation type="submission" date="2015-07" db="EMBL/GenBank/DDBJ databases">
        <authorList>
            <person name="Ju K.-S."/>
            <person name="Doroghazi J.R."/>
            <person name="Metcalf W.W."/>
        </authorList>
    </citation>
    <scope>NUCLEOTIDE SEQUENCE [LARGE SCALE GENOMIC DNA]</scope>
    <source>
        <strain evidence="2 3">NRRL B-3589</strain>
    </source>
</reference>
<keyword evidence="3" id="KW-1185">Reference proteome</keyword>
<dbReference type="Proteomes" id="UP000037020">
    <property type="component" value="Unassembled WGS sequence"/>
</dbReference>
<organism evidence="2 3">
    <name type="scientific">Streptomyces varsoviensis</name>
    <dbReference type="NCBI Taxonomy" id="67373"/>
    <lineage>
        <taxon>Bacteria</taxon>
        <taxon>Bacillati</taxon>
        <taxon>Actinomycetota</taxon>
        <taxon>Actinomycetes</taxon>
        <taxon>Kitasatosporales</taxon>
        <taxon>Streptomycetaceae</taxon>
        <taxon>Streptomyces</taxon>
    </lineage>
</organism>
<evidence type="ECO:0000313" key="2">
    <source>
        <dbReference type="EMBL" id="KOG89919.1"/>
    </source>
</evidence>
<protein>
    <recommendedName>
        <fullName evidence="4">Tetratricopeptide repeat protein</fullName>
    </recommendedName>
</protein>
<comment type="caution">
    <text evidence="2">The sequence shown here is derived from an EMBL/GenBank/DDBJ whole genome shotgun (WGS) entry which is preliminary data.</text>
</comment>
<sequence length="116" mass="12718">MLRLWAELAAEHADALGPDHPDTFACRDEEAAEHCEFGEHDGEASRYAALAADRARVLGPYHPDTLGSRESHLTSLTETGRPEAITEADRARPALIADCVRALGRDHRITQFALES</sequence>
<evidence type="ECO:0000313" key="3">
    <source>
        <dbReference type="Proteomes" id="UP000037020"/>
    </source>
</evidence>
<evidence type="ECO:0008006" key="4">
    <source>
        <dbReference type="Google" id="ProtNLM"/>
    </source>
</evidence>
<accession>A0ABR5J970</accession>
<name>A0ABR5J970_9ACTN</name>